<gene>
    <name evidence="1" type="ORF">K1T71_001109</name>
</gene>
<keyword evidence="2" id="KW-1185">Reference proteome</keyword>
<organism evidence="1 2">
    <name type="scientific">Dendrolimus kikuchii</name>
    <dbReference type="NCBI Taxonomy" id="765133"/>
    <lineage>
        <taxon>Eukaryota</taxon>
        <taxon>Metazoa</taxon>
        <taxon>Ecdysozoa</taxon>
        <taxon>Arthropoda</taxon>
        <taxon>Hexapoda</taxon>
        <taxon>Insecta</taxon>
        <taxon>Pterygota</taxon>
        <taxon>Neoptera</taxon>
        <taxon>Endopterygota</taxon>
        <taxon>Lepidoptera</taxon>
        <taxon>Glossata</taxon>
        <taxon>Ditrysia</taxon>
        <taxon>Bombycoidea</taxon>
        <taxon>Lasiocampidae</taxon>
        <taxon>Dendrolimus</taxon>
    </lineage>
</organism>
<sequence length="205" mass="23349">MFEMFYVFLIVCSLSSYVLIQSSTLHLIKVQNDRRSQDTVAVVQSCLTLTASRRDGTGEWLGLPMFSGNPIFKFPNPDQYCVVYLPLSPETSRFECLPYLLFVHILRSFSLSSVAVHSMIQKCVECGRPDPWRKWAKALRLDLCACQRRRLARAQIVISGGTRHSVHMSNVLNLHTVRHAVYECKGDSNLDVVRDILVDPLTFIL</sequence>
<comment type="caution">
    <text evidence="1">The sequence shown here is derived from an EMBL/GenBank/DDBJ whole genome shotgun (WGS) entry which is preliminary data.</text>
</comment>
<reference evidence="1 2" key="1">
    <citation type="journal article" date="2021" name="Front. Genet.">
        <title>Chromosome-Level Genome Assembly Reveals Significant Gene Expansion in the Toll and IMD Signaling Pathways of Dendrolimus kikuchii.</title>
        <authorList>
            <person name="Zhou J."/>
            <person name="Wu P."/>
            <person name="Xiong Z."/>
            <person name="Liu N."/>
            <person name="Zhao N."/>
            <person name="Ji M."/>
            <person name="Qiu Y."/>
            <person name="Yang B."/>
        </authorList>
    </citation>
    <scope>NUCLEOTIDE SEQUENCE [LARGE SCALE GENOMIC DNA]</scope>
    <source>
        <strain evidence="1">Ann1</strain>
    </source>
</reference>
<dbReference type="Proteomes" id="UP000824533">
    <property type="component" value="Linkage Group LG02"/>
</dbReference>
<protein>
    <submittedName>
        <fullName evidence="1">Uncharacterized protein</fullName>
    </submittedName>
</protein>
<evidence type="ECO:0000313" key="2">
    <source>
        <dbReference type="Proteomes" id="UP000824533"/>
    </source>
</evidence>
<dbReference type="EMBL" id="CM034388">
    <property type="protein sequence ID" value="KAJ0183133.1"/>
    <property type="molecule type" value="Genomic_DNA"/>
</dbReference>
<accession>A0ACC1DHJ5</accession>
<proteinExistence type="predicted"/>
<name>A0ACC1DHJ5_9NEOP</name>
<evidence type="ECO:0000313" key="1">
    <source>
        <dbReference type="EMBL" id="KAJ0183133.1"/>
    </source>
</evidence>